<dbReference type="InterPro" id="IPR011965">
    <property type="entry name" value="PaaX_trns_reg"/>
</dbReference>
<feature type="domain" description="Transcriptional repressor PaaX-like C-terminal" evidence="2">
    <location>
        <begin position="194"/>
        <end position="279"/>
    </location>
</feature>
<dbReference type="InterPro" id="IPR012906">
    <property type="entry name" value="PaaX-like_N"/>
</dbReference>
<evidence type="ECO:0000259" key="1">
    <source>
        <dbReference type="Pfam" id="PF07848"/>
    </source>
</evidence>
<evidence type="ECO:0000313" key="5">
    <source>
        <dbReference type="Proteomes" id="UP000183407"/>
    </source>
</evidence>
<dbReference type="Gene3D" id="3.30.70.2650">
    <property type="match status" value="1"/>
</dbReference>
<dbReference type="Gene3D" id="1.10.10.10">
    <property type="entry name" value="Winged helix-like DNA-binding domain superfamily/Winged helix DNA-binding domain"/>
    <property type="match status" value="1"/>
</dbReference>
<reference evidence="5" key="1">
    <citation type="submission" date="2016-10" db="EMBL/GenBank/DDBJ databases">
        <authorList>
            <person name="Varghese N."/>
        </authorList>
    </citation>
    <scope>NUCLEOTIDE SEQUENCE [LARGE SCALE GENOMIC DNA]</scope>
    <source>
        <strain evidence="5">DSM 44719</strain>
    </source>
</reference>
<dbReference type="PANTHER" id="PTHR30319:SF1">
    <property type="entry name" value="TRANSCRIPTIONAL REPRESSOR PAAX"/>
    <property type="match status" value="1"/>
</dbReference>
<dbReference type="Pfam" id="PF20803">
    <property type="entry name" value="PaaX_M"/>
    <property type="match status" value="1"/>
</dbReference>
<feature type="domain" description="Transcriptional repressor PaaX-like central Cas2-like" evidence="3">
    <location>
        <begin position="114"/>
        <end position="181"/>
    </location>
</feature>
<dbReference type="Pfam" id="PF07848">
    <property type="entry name" value="PaaX"/>
    <property type="match status" value="1"/>
</dbReference>
<gene>
    <name evidence="4" type="ORF">SAMN04490220_5841</name>
</gene>
<protein>
    <submittedName>
        <fullName evidence="4">Transcriptional regulator, PaaX family</fullName>
    </submittedName>
</protein>
<dbReference type="Proteomes" id="UP000183407">
    <property type="component" value="Unassembled WGS sequence"/>
</dbReference>
<evidence type="ECO:0000259" key="3">
    <source>
        <dbReference type="Pfam" id="PF20803"/>
    </source>
</evidence>
<dbReference type="EMBL" id="FNTL01000004">
    <property type="protein sequence ID" value="SED86782.1"/>
    <property type="molecule type" value="Genomic_DNA"/>
</dbReference>
<evidence type="ECO:0000313" key="4">
    <source>
        <dbReference type="EMBL" id="SED86782.1"/>
    </source>
</evidence>
<dbReference type="RefSeq" id="WP_083400591.1">
    <property type="nucleotide sequence ID" value="NZ_FNTL01000004.1"/>
</dbReference>
<dbReference type="PANTHER" id="PTHR30319">
    <property type="entry name" value="PHENYLACETIC ACID REGULATOR-RELATED TRANSCRIPTIONAL REPRESSOR"/>
    <property type="match status" value="1"/>
</dbReference>
<dbReference type="OrthoDB" id="2270427at2"/>
<dbReference type="InterPro" id="IPR013225">
    <property type="entry name" value="PaaX_C"/>
</dbReference>
<proteinExistence type="predicted"/>
<dbReference type="Pfam" id="PF08223">
    <property type="entry name" value="PaaX_C"/>
    <property type="match status" value="1"/>
</dbReference>
<dbReference type="PIRSF" id="PIRSF020623">
    <property type="entry name" value="PaaX"/>
    <property type="match status" value="1"/>
</dbReference>
<accession>A0A1H5E6J9</accession>
<dbReference type="GO" id="GO:0006351">
    <property type="term" value="P:DNA-templated transcription"/>
    <property type="evidence" value="ECO:0007669"/>
    <property type="project" value="InterPro"/>
</dbReference>
<dbReference type="Gene3D" id="1.20.58.1460">
    <property type="match status" value="1"/>
</dbReference>
<dbReference type="InterPro" id="IPR048846">
    <property type="entry name" value="PaaX-like_central"/>
</dbReference>
<dbReference type="InterPro" id="IPR036388">
    <property type="entry name" value="WH-like_DNA-bd_sf"/>
</dbReference>
<feature type="domain" description="Transcriptional repressor PaaX-like N-terminal" evidence="1">
    <location>
        <begin position="22"/>
        <end position="90"/>
    </location>
</feature>
<name>A0A1H5E6J9_RHOJO</name>
<dbReference type="AlphaFoldDB" id="A0A1H5E6J9"/>
<evidence type="ECO:0000259" key="2">
    <source>
        <dbReference type="Pfam" id="PF08223"/>
    </source>
</evidence>
<organism evidence="4 5">
    <name type="scientific">Rhodococcus jostii</name>
    <dbReference type="NCBI Taxonomy" id="132919"/>
    <lineage>
        <taxon>Bacteria</taxon>
        <taxon>Bacillati</taxon>
        <taxon>Actinomycetota</taxon>
        <taxon>Actinomycetes</taxon>
        <taxon>Mycobacteriales</taxon>
        <taxon>Nocardiaceae</taxon>
        <taxon>Rhodococcus</taxon>
    </lineage>
</organism>
<sequence>MVSAGQHHFLEQMRVRTADGTRARQMLVTLMADYWLAEGALAPSGVLVDLMCDFGVSESGSRTLLSRLTKEGRLVVVREGRRTFYCLSEQARVRLASGLRRIADFGHVRREGPDQWTCVGFSVPEQQRALRQQLRKGLSWLGFAPLYDGLWITPRPVARDAAALITKLGIDSASLFEGKIDGIGLGHGNPTDAWDLTVIEGLYREFLDGAEPLLGGLDEVSLDPASALVLRTELVNVWRSFPRIDPDLPLDLLPEDWPRSDAQGVFVRLYDSLAPAAMRRVRGVLDRNAPDYGQHVSAHIIGTRTSTWLD</sequence>